<organism evidence="1 2">
    <name type="scientific">Yeosuana aromativorans</name>
    <dbReference type="NCBI Taxonomy" id="288019"/>
    <lineage>
        <taxon>Bacteria</taxon>
        <taxon>Pseudomonadati</taxon>
        <taxon>Bacteroidota</taxon>
        <taxon>Flavobacteriia</taxon>
        <taxon>Flavobacteriales</taxon>
        <taxon>Flavobacteriaceae</taxon>
        <taxon>Yeosuana</taxon>
    </lineage>
</organism>
<sequence length="746" mass="79614">MKAVKKLVKNLCWVFLAIVTCNCNNEGLTEPIKPVGSNEQISDNSITPQGVVTNTENGYTVDGSLTIATASSGDVVFDNANLDVQFDDDGTLMSVTGTSEIPAPSNYFEFENPVQADVGFFSGKFLNENRDFEIQLVDDSWYFVFAVSVNLELKLGANNDPAAQKPLTIKAPIGGHITFIADYTDPMFFYSLGGDALGGGSSNNAGSGNGSNGNSSSSKLASVSFGASYGSNFKYISSNPVNGKTVSFQANQVTGGTVSFFKVLEATGMYYQNRGFDVNVNFDEPMKSDFGYNYRAGINGKLDFSFDIASFISFGFPIGSGSAAIVAEASTNNGIVAKALINGLVEPDLSWWPSIIPVAPSGNMNAYGFVEQTGNFDIGLSGVFDLETPTGSQSIGGAMRATPEAFTMEGQVTVNDDIWQANATFTKDETKVIATPPVNFTAGISETVSSQIDAAIETTEKAKADLLAANDKYEFELSLRGLRAALPDIIDRANTEITNAVNSAVSAAESQASSIASSNGAAICSTNISSIVNGAVQPYRDTLNRLKNAVNDSNDNEQTRAELESALRYLATLDKINKTVTVNISYGNKAVNNPSPIPDINKCSVWSSSTTRNRTISATILTATQVSQLLEAADNVKYIAEAEGIKFDAQVILDKLPTIEELNNLKDGVDACISELTDGLQASGFTYNNNTKEFSPFIVINGEEKSVKAYNIFSGDELVERARVNTTSCNPEGALQKLINDAKKRH</sequence>
<proteinExistence type="predicted"/>
<evidence type="ECO:0000313" key="1">
    <source>
        <dbReference type="EMBL" id="GGK24970.1"/>
    </source>
</evidence>
<reference evidence="1" key="1">
    <citation type="journal article" date="2014" name="Int. J. Syst. Evol. Microbiol.">
        <title>Complete genome sequence of Corynebacterium casei LMG S-19264T (=DSM 44701T), isolated from a smear-ripened cheese.</title>
        <authorList>
            <consortium name="US DOE Joint Genome Institute (JGI-PGF)"/>
            <person name="Walter F."/>
            <person name="Albersmeier A."/>
            <person name="Kalinowski J."/>
            <person name="Ruckert C."/>
        </authorList>
    </citation>
    <scope>NUCLEOTIDE SEQUENCE</scope>
    <source>
        <strain evidence="1">JCM 12862</strain>
    </source>
</reference>
<dbReference type="AlphaFoldDB" id="A0A8J3BJZ4"/>
<protein>
    <submittedName>
        <fullName evidence="1">Uncharacterized protein</fullName>
    </submittedName>
</protein>
<comment type="caution">
    <text evidence="1">The sequence shown here is derived from an EMBL/GenBank/DDBJ whole genome shotgun (WGS) entry which is preliminary data.</text>
</comment>
<dbReference type="RefSeq" id="WP_188652434.1">
    <property type="nucleotide sequence ID" value="NZ_BMNR01000004.1"/>
</dbReference>
<keyword evidence="2" id="KW-1185">Reference proteome</keyword>
<evidence type="ECO:0000313" key="2">
    <source>
        <dbReference type="Proteomes" id="UP000612329"/>
    </source>
</evidence>
<name>A0A8J3BJZ4_9FLAO</name>
<dbReference type="EMBL" id="BMNR01000004">
    <property type="protein sequence ID" value="GGK24970.1"/>
    <property type="molecule type" value="Genomic_DNA"/>
</dbReference>
<gene>
    <name evidence="1" type="ORF">GCM10007962_19040</name>
</gene>
<dbReference type="Proteomes" id="UP000612329">
    <property type="component" value="Unassembled WGS sequence"/>
</dbReference>
<reference evidence="1" key="2">
    <citation type="submission" date="2020-09" db="EMBL/GenBank/DDBJ databases">
        <authorList>
            <person name="Sun Q."/>
            <person name="Ohkuma M."/>
        </authorList>
    </citation>
    <scope>NUCLEOTIDE SEQUENCE</scope>
    <source>
        <strain evidence="1">JCM 12862</strain>
    </source>
</reference>
<accession>A0A8J3BJZ4</accession>